<evidence type="ECO:0000256" key="4">
    <source>
        <dbReference type="ARBA" id="ARBA00012173"/>
    </source>
</evidence>
<keyword evidence="7" id="KW-0274">FAD</keyword>
<keyword evidence="5" id="KW-0285">Flavoprotein</keyword>
<sequence length="130" mass="14732">PNPPIATGDGIAMVYRAKGIVENMEFVQFHPTSLYNPGVRPSFLISEALRGFGAILKTNDGKEFMHKYDQRKSLAPRDIVARAIDNEMKYRGDEYVHLDATHLDGEELKSHFPNIYQKCLDTGIDILKDH</sequence>
<dbReference type="GO" id="GO:0008734">
    <property type="term" value="F:L-aspartate oxidase activity"/>
    <property type="evidence" value="ECO:0007669"/>
    <property type="project" value="UniProtKB-EC"/>
</dbReference>
<evidence type="ECO:0000256" key="8">
    <source>
        <dbReference type="ARBA" id="ARBA00023002"/>
    </source>
</evidence>
<evidence type="ECO:0000256" key="7">
    <source>
        <dbReference type="ARBA" id="ARBA00022827"/>
    </source>
</evidence>
<dbReference type="Gene3D" id="3.50.50.60">
    <property type="entry name" value="FAD/NAD(P)-binding domain"/>
    <property type="match status" value="1"/>
</dbReference>
<dbReference type="PANTHER" id="PTHR42716:SF2">
    <property type="entry name" value="L-ASPARTATE OXIDASE, CHLOROPLASTIC"/>
    <property type="match status" value="1"/>
</dbReference>
<evidence type="ECO:0000256" key="5">
    <source>
        <dbReference type="ARBA" id="ARBA00022630"/>
    </source>
</evidence>
<evidence type="ECO:0000256" key="2">
    <source>
        <dbReference type="ARBA" id="ARBA00004950"/>
    </source>
</evidence>
<dbReference type="UniPathway" id="UPA00253">
    <property type="reaction ID" value="UER00326"/>
</dbReference>
<evidence type="ECO:0000256" key="6">
    <source>
        <dbReference type="ARBA" id="ARBA00022642"/>
    </source>
</evidence>
<proteinExistence type="inferred from homology"/>
<dbReference type="EC" id="1.4.3.16" evidence="4"/>
<dbReference type="Gene3D" id="3.90.700.10">
    <property type="entry name" value="Succinate dehydrogenase/fumarate reductase flavoprotein, catalytic domain"/>
    <property type="match status" value="1"/>
</dbReference>
<feature type="domain" description="FAD-dependent oxidoreductase 2 FAD-binding" evidence="9">
    <location>
        <begin position="2"/>
        <end position="121"/>
    </location>
</feature>
<keyword evidence="6" id="KW-0662">Pyridine nucleotide biosynthesis</keyword>
<name>X1VTM6_9ZZZZ</name>
<dbReference type="PANTHER" id="PTHR42716">
    <property type="entry name" value="L-ASPARTATE OXIDASE"/>
    <property type="match status" value="1"/>
</dbReference>
<evidence type="ECO:0000256" key="1">
    <source>
        <dbReference type="ARBA" id="ARBA00001974"/>
    </source>
</evidence>
<keyword evidence="8" id="KW-0560">Oxidoreductase</keyword>
<dbReference type="InterPro" id="IPR005288">
    <property type="entry name" value="NadB"/>
</dbReference>
<dbReference type="EMBL" id="BARW01040080">
    <property type="protein sequence ID" value="GAJ24357.1"/>
    <property type="molecule type" value="Genomic_DNA"/>
</dbReference>
<evidence type="ECO:0000259" key="9">
    <source>
        <dbReference type="Pfam" id="PF00890"/>
    </source>
</evidence>
<protein>
    <recommendedName>
        <fullName evidence="4">L-aspartate oxidase</fullName>
        <ecNumber evidence="4">1.4.3.16</ecNumber>
    </recommendedName>
</protein>
<dbReference type="InterPro" id="IPR003953">
    <property type="entry name" value="FAD-dep_OxRdtase_2_FAD-bd"/>
</dbReference>
<dbReference type="SUPFAM" id="SSF56425">
    <property type="entry name" value="Succinate dehydrogenase/fumarate reductase flavoprotein, catalytic domain"/>
    <property type="match status" value="1"/>
</dbReference>
<comment type="cofactor">
    <cofactor evidence="1">
        <name>FAD</name>
        <dbReference type="ChEBI" id="CHEBI:57692"/>
    </cofactor>
</comment>
<dbReference type="AlphaFoldDB" id="X1VTM6"/>
<reference evidence="10" key="1">
    <citation type="journal article" date="2014" name="Front. Microbiol.">
        <title>High frequency of phylogenetically diverse reductive dehalogenase-homologous genes in deep subseafloor sedimentary metagenomes.</title>
        <authorList>
            <person name="Kawai M."/>
            <person name="Futagami T."/>
            <person name="Toyoda A."/>
            <person name="Takaki Y."/>
            <person name="Nishi S."/>
            <person name="Hori S."/>
            <person name="Arai W."/>
            <person name="Tsubouchi T."/>
            <person name="Morono Y."/>
            <person name="Uchiyama I."/>
            <person name="Ito T."/>
            <person name="Fujiyama A."/>
            <person name="Inagaki F."/>
            <person name="Takami H."/>
        </authorList>
    </citation>
    <scope>NUCLEOTIDE SEQUENCE</scope>
    <source>
        <strain evidence="10">Expedition CK06-06</strain>
    </source>
</reference>
<dbReference type="GO" id="GO:0034628">
    <property type="term" value="P:'de novo' NAD+ biosynthetic process from L-aspartate"/>
    <property type="evidence" value="ECO:0007669"/>
    <property type="project" value="TreeGrafter"/>
</dbReference>
<comment type="caution">
    <text evidence="10">The sequence shown here is derived from an EMBL/GenBank/DDBJ whole genome shotgun (WGS) entry which is preliminary data.</text>
</comment>
<evidence type="ECO:0000313" key="10">
    <source>
        <dbReference type="EMBL" id="GAJ24357.1"/>
    </source>
</evidence>
<feature type="non-terminal residue" evidence="10">
    <location>
        <position position="1"/>
    </location>
</feature>
<comment type="similarity">
    <text evidence="3">Belongs to the FAD-dependent oxidoreductase 2 family. NadB subfamily.</text>
</comment>
<dbReference type="InterPro" id="IPR027477">
    <property type="entry name" value="Succ_DH/fumarate_Rdtase_cat_sf"/>
</dbReference>
<accession>X1VTM6</accession>
<dbReference type="Pfam" id="PF00890">
    <property type="entry name" value="FAD_binding_2"/>
    <property type="match status" value="1"/>
</dbReference>
<gene>
    <name evidence="10" type="ORF">S12H4_60757</name>
</gene>
<feature type="non-terminal residue" evidence="10">
    <location>
        <position position="130"/>
    </location>
</feature>
<evidence type="ECO:0000256" key="3">
    <source>
        <dbReference type="ARBA" id="ARBA00008562"/>
    </source>
</evidence>
<dbReference type="FunFam" id="3.90.700.10:FF:000002">
    <property type="entry name" value="L-aspartate oxidase"/>
    <property type="match status" value="1"/>
</dbReference>
<dbReference type="InterPro" id="IPR036188">
    <property type="entry name" value="FAD/NAD-bd_sf"/>
</dbReference>
<organism evidence="10">
    <name type="scientific">marine sediment metagenome</name>
    <dbReference type="NCBI Taxonomy" id="412755"/>
    <lineage>
        <taxon>unclassified sequences</taxon>
        <taxon>metagenomes</taxon>
        <taxon>ecological metagenomes</taxon>
    </lineage>
</organism>
<comment type="pathway">
    <text evidence="2">Cofactor biosynthesis; NAD(+) biosynthesis; iminoaspartate from L-aspartate (oxidase route): step 1/1.</text>
</comment>